<feature type="domain" description="Response regulatory" evidence="7">
    <location>
        <begin position="3"/>
        <end position="119"/>
    </location>
</feature>
<evidence type="ECO:0000256" key="3">
    <source>
        <dbReference type="ARBA" id="ARBA00023015"/>
    </source>
</evidence>
<keyword evidence="1 6" id="KW-0597">Phosphoprotein</keyword>
<dbReference type="GO" id="GO:0005829">
    <property type="term" value="C:cytosol"/>
    <property type="evidence" value="ECO:0007669"/>
    <property type="project" value="TreeGrafter"/>
</dbReference>
<evidence type="ECO:0000259" key="7">
    <source>
        <dbReference type="PROSITE" id="PS50110"/>
    </source>
</evidence>
<dbReference type="PROSITE" id="PS50110">
    <property type="entry name" value="RESPONSE_REGULATORY"/>
    <property type="match status" value="1"/>
</dbReference>
<evidence type="ECO:0000313" key="8">
    <source>
        <dbReference type="EMBL" id="HCE16310.1"/>
    </source>
</evidence>
<dbReference type="InterPro" id="IPR039420">
    <property type="entry name" value="WalR-like"/>
</dbReference>
<dbReference type="GO" id="GO:0000156">
    <property type="term" value="F:phosphorelay response regulator activity"/>
    <property type="evidence" value="ECO:0007669"/>
    <property type="project" value="TreeGrafter"/>
</dbReference>
<dbReference type="PANTHER" id="PTHR48111">
    <property type="entry name" value="REGULATOR OF RPOS"/>
    <property type="match status" value="1"/>
</dbReference>
<gene>
    <name evidence="8" type="ORF">DEQ80_00485</name>
</gene>
<dbReference type="GO" id="GO:0032993">
    <property type="term" value="C:protein-DNA complex"/>
    <property type="evidence" value="ECO:0007669"/>
    <property type="project" value="TreeGrafter"/>
</dbReference>
<dbReference type="SMART" id="SM00448">
    <property type="entry name" value="REC"/>
    <property type="match status" value="1"/>
</dbReference>
<dbReference type="AlphaFoldDB" id="A0A3D1JCK1"/>
<evidence type="ECO:0000256" key="6">
    <source>
        <dbReference type="PROSITE-ProRule" id="PRU00169"/>
    </source>
</evidence>
<evidence type="ECO:0000256" key="5">
    <source>
        <dbReference type="ARBA" id="ARBA00023163"/>
    </source>
</evidence>
<dbReference type="GO" id="GO:0000976">
    <property type="term" value="F:transcription cis-regulatory region binding"/>
    <property type="evidence" value="ECO:0007669"/>
    <property type="project" value="TreeGrafter"/>
</dbReference>
<dbReference type="CDD" id="cd17574">
    <property type="entry name" value="REC_OmpR"/>
    <property type="match status" value="1"/>
</dbReference>
<dbReference type="Proteomes" id="UP000264141">
    <property type="component" value="Unassembled WGS sequence"/>
</dbReference>
<organism evidence="8 9">
    <name type="scientific">Anaerolinea thermolimosa</name>
    <dbReference type="NCBI Taxonomy" id="229919"/>
    <lineage>
        <taxon>Bacteria</taxon>
        <taxon>Bacillati</taxon>
        <taxon>Chloroflexota</taxon>
        <taxon>Anaerolineae</taxon>
        <taxon>Anaerolineales</taxon>
        <taxon>Anaerolineaceae</taxon>
        <taxon>Anaerolinea</taxon>
    </lineage>
</organism>
<sequence>MTRILVIEDEKRVLENIIELLDAEGFETCGACDGEQGFQKILSEHPDLILCDVRMPRLDGLGLLARISKIQNLAHIPFIFLTALSERADLRAAMELGADDYITKPFGRKELLDAITRRLQKHDGLIQIVKRETVLENAWMASRMPVEIESALTNTLNFLQTIEAQTGEESPIALAVHGLRNSANQLAHAVQNYGLWLRLRFRPRESTPGLEWLSGSERVKLIIEEMAQAAAWQWHRVDDLELNVDEAMVKVSLPVVQRIVEELLIHAFSHTVQGDKVILQGRQNARRNTYALEVTFPEVYSAEEVPIVADGDDGEKMLHYGLSLAVVKELADAFAGQFAILQNMGNLCCRVVFPMQILEE</sequence>
<reference evidence="8 9" key="1">
    <citation type="journal article" date="2018" name="Nat. Biotechnol.">
        <title>A standardized bacterial taxonomy based on genome phylogeny substantially revises the tree of life.</title>
        <authorList>
            <person name="Parks D.H."/>
            <person name="Chuvochina M."/>
            <person name="Waite D.W."/>
            <person name="Rinke C."/>
            <person name="Skarshewski A."/>
            <person name="Chaumeil P.A."/>
            <person name="Hugenholtz P."/>
        </authorList>
    </citation>
    <scope>NUCLEOTIDE SEQUENCE [LARGE SCALE GENOMIC DNA]</scope>
    <source>
        <strain evidence="8">UBA8781</strain>
    </source>
</reference>
<dbReference type="Gene3D" id="3.40.50.2300">
    <property type="match status" value="1"/>
</dbReference>
<dbReference type="Pfam" id="PF00072">
    <property type="entry name" value="Response_reg"/>
    <property type="match status" value="1"/>
</dbReference>
<evidence type="ECO:0000256" key="1">
    <source>
        <dbReference type="ARBA" id="ARBA00022553"/>
    </source>
</evidence>
<protein>
    <recommendedName>
        <fullName evidence="7">Response regulatory domain-containing protein</fullName>
    </recommendedName>
</protein>
<dbReference type="PANTHER" id="PTHR48111:SF1">
    <property type="entry name" value="TWO-COMPONENT RESPONSE REGULATOR ORR33"/>
    <property type="match status" value="1"/>
</dbReference>
<dbReference type="GO" id="GO:0006355">
    <property type="term" value="P:regulation of DNA-templated transcription"/>
    <property type="evidence" value="ECO:0007669"/>
    <property type="project" value="TreeGrafter"/>
</dbReference>
<keyword evidence="5" id="KW-0804">Transcription</keyword>
<keyword evidence="3" id="KW-0805">Transcription regulation</keyword>
<feature type="modified residue" description="4-aspartylphosphate" evidence="6">
    <location>
        <position position="52"/>
    </location>
</feature>
<dbReference type="EMBL" id="DPBP01000003">
    <property type="protein sequence ID" value="HCE16310.1"/>
    <property type="molecule type" value="Genomic_DNA"/>
</dbReference>
<dbReference type="STRING" id="229919.GCA_001050195_00567"/>
<evidence type="ECO:0000313" key="9">
    <source>
        <dbReference type="Proteomes" id="UP000264141"/>
    </source>
</evidence>
<dbReference type="InterPro" id="IPR011006">
    <property type="entry name" value="CheY-like_superfamily"/>
</dbReference>
<proteinExistence type="predicted"/>
<name>A0A3D1JCK1_9CHLR</name>
<dbReference type="InterPro" id="IPR001789">
    <property type="entry name" value="Sig_transdc_resp-reg_receiver"/>
</dbReference>
<keyword evidence="2" id="KW-0902">Two-component regulatory system</keyword>
<evidence type="ECO:0000256" key="2">
    <source>
        <dbReference type="ARBA" id="ARBA00023012"/>
    </source>
</evidence>
<keyword evidence="4" id="KW-0238">DNA-binding</keyword>
<dbReference type="SUPFAM" id="SSF52172">
    <property type="entry name" value="CheY-like"/>
    <property type="match status" value="1"/>
</dbReference>
<accession>A0A3D1JCK1</accession>
<evidence type="ECO:0000256" key="4">
    <source>
        <dbReference type="ARBA" id="ARBA00023125"/>
    </source>
</evidence>
<comment type="caution">
    <text evidence="8">The sequence shown here is derived from an EMBL/GenBank/DDBJ whole genome shotgun (WGS) entry which is preliminary data.</text>
</comment>